<sequence length="1086" mass="121023">MSAEQTQERHLNPVVVNVFEPPESDGESAGENATHVCQEQCWADILYLPGTQTFWLLTEEVSDILLEAAEQLKTWTQEEDAIERLRLLNDEAGLMECLLPTRAENFLDESERARYQSCFEQLIDITTDDEATLEERIAHQRSFLESLWQLTTPALLNQLARHLTNAEAVRLESELRDLYQAGLQRAQEAGYSVEGERYYGPWEAEIAEALETYRTCRAAAQREYHFNPGSEGEATPFSLQEVLAEYQTFIRLCESMPPDEAAQACRFVGHVQQLSEQQESKYTDYLNSILTLASLGIATPELALSFTEEGAPPLAGGVSAFDTYCSTLKQSVELHRAVEEKLSEWESGTAGQAKLPIFLFEQERQLYKSIQEELGDLFQQADAAIKKMEPSRVLVWHTDIEDDRHALGYQKRRIELLVRRDFPLREFSSPQADQSLSHISLYQLMPAMTPIERQRLDTTMNADGVLPARLWKSPETALSQWLRGRGCEPIEHRGEWHDEPLGFFQPERFFAYLEEQGHDIASLNGNSKERWGADLQKVLFTGPGRDQLRLFDASAQAQMMRLVGMARFDLNEPRSEDERDTPWEVVAQQPTLTFFDADLEMSSGGNYELSTTRRDELAIKRPSNGHWQLDESNPNKTSASVAYRWEAKGTFSLARGELPLGRLVLPREEQAQQVVATLNEVNEQRELGRYVVIVDAVAKGFAGASLALATETGFSLGEDGLSITGIDWATREAEGATIEAFAGAKLGVETRCSLSWEPPANLERLLPGRAALSDMSMANPNQSLTGWRSLGTATLTMELAAGLGGKLGFALGMQNGKFVLRMAARVVIGKGAGGGLSVELDVDSLDLWLAMLHRAMVDNNYVKPEWIDEEAYESMSWLGYLATTTLLNVGLLAARGQAGIERLYNAMTGGQNAGPIAYVIATRDGEDLENMKAWVQQLTPDSLGALLYLLVSEPRAFEVEEPGRGRSAGRSQRFNAQQALDFQQIAIANCLGWIVEGVTMSVYGPLCRFSREAPTPSQYLFTKAVVRMTANGQPPHNYPDTAYHNHKLALDRFMERISGTDNPDVPGSKMGYRRYAAGLGAEICAS</sequence>
<comment type="caution">
    <text evidence="1">The sequence shown here is derived from an EMBL/GenBank/DDBJ whole genome shotgun (WGS) entry which is preliminary data.</text>
</comment>
<organism evidence="1 2">
    <name type="scientific">Halomonas johnsoniae</name>
    <dbReference type="NCBI Taxonomy" id="502832"/>
    <lineage>
        <taxon>Bacteria</taxon>
        <taxon>Pseudomonadati</taxon>
        <taxon>Pseudomonadota</taxon>
        <taxon>Gammaproteobacteria</taxon>
        <taxon>Oceanospirillales</taxon>
        <taxon>Halomonadaceae</taxon>
        <taxon>Halomonas</taxon>
    </lineage>
</organism>
<dbReference type="EMBL" id="BMXO01000023">
    <property type="protein sequence ID" value="GGW70985.1"/>
    <property type="molecule type" value="Genomic_DNA"/>
</dbReference>
<accession>A0ABQ2WTV1</accession>
<dbReference type="RefSeq" id="WP_193462165.1">
    <property type="nucleotide sequence ID" value="NZ_BMXO01000023.1"/>
</dbReference>
<gene>
    <name evidence="1" type="ORF">GCM10007158_34200</name>
</gene>
<reference evidence="2" key="1">
    <citation type="journal article" date="2019" name="Int. J. Syst. Evol. Microbiol.">
        <title>The Global Catalogue of Microorganisms (GCM) 10K type strain sequencing project: providing services to taxonomists for standard genome sequencing and annotation.</title>
        <authorList>
            <consortium name="The Broad Institute Genomics Platform"/>
            <consortium name="The Broad Institute Genome Sequencing Center for Infectious Disease"/>
            <person name="Wu L."/>
            <person name="Ma J."/>
        </authorList>
    </citation>
    <scope>NUCLEOTIDE SEQUENCE [LARGE SCALE GENOMIC DNA]</scope>
    <source>
        <strain evidence="2">KCTC 22157</strain>
    </source>
</reference>
<proteinExistence type="predicted"/>
<protein>
    <submittedName>
        <fullName evidence="1">Uncharacterized protein</fullName>
    </submittedName>
</protein>
<dbReference type="Proteomes" id="UP000647585">
    <property type="component" value="Unassembled WGS sequence"/>
</dbReference>
<keyword evidence="2" id="KW-1185">Reference proteome</keyword>
<name>A0ABQ2WTV1_9GAMM</name>
<evidence type="ECO:0000313" key="2">
    <source>
        <dbReference type="Proteomes" id="UP000647585"/>
    </source>
</evidence>
<evidence type="ECO:0000313" key="1">
    <source>
        <dbReference type="EMBL" id="GGW70985.1"/>
    </source>
</evidence>